<dbReference type="GO" id="GO:0005829">
    <property type="term" value="C:cytosol"/>
    <property type="evidence" value="ECO:0007669"/>
    <property type="project" value="TreeGrafter"/>
</dbReference>
<protein>
    <submittedName>
        <fullName evidence="2">NUDIX hydrolase domain protein</fullName>
    </submittedName>
</protein>
<dbReference type="PANTHER" id="PTHR16099:SF5">
    <property type="entry name" value="NUCLEOTIDE TRIPHOSPHATE DIPHOSPHATASE NUDT15"/>
    <property type="match status" value="1"/>
</dbReference>
<evidence type="ECO:0000313" key="2">
    <source>
        <dbReference type="EMBL" id="KRX06759.1"/>
    </source>
</evidence>
<reference evidence="2 3" key="1">
    <citation type="journal article" date="2015" name="Sci. Rep.">
        <title>Genome of the facultative scuticociliatosis pathogen Pseudocohnilembus persalinus provides insight into its virulence through horizontal gene transfer.</title>
        <authorList>
            <person name="Xiong J."/>
            <person name="Wang G."/>
            <person name="Cheng J."/>
            <person name="Tian M."/>
            <person name="Pan X."/>
            <person name="Warren A."/>
            <person name="Jiang C."/>
            <person name="Yuan D."/>
            <person name="Miao W."/>
        </authorList>
    </citation>
    <scope>NUCLEOTIDE SEQUENCE [LARGE SCALE GENOMIC DNA]</scope>
    <source>
        <strain evidence="2">36N120E</strain>
    </source>
</reference>
<dbReference type="Gene3D" id="3.90.79.10">
    <property type="entry name" value="Nucleoside Triphosphate Pyrophosphohydrolase"/>
    <property type="match status" value="1"/>
</dbReference>
<dbReference type="Pfam" id="PF00293">
    <property type="entry name" value="NUDIX"/>
    <property type="match status" value="1"/>
</dbReference>
<accession>A0A0V0QWY0</accession>
<gene>
    <name evidence="2" type="ORF">PPERSA_09161</name>
</gene>
<name>A0A0V0QWY0_PSEPJ</name>
<dbReference type="OMA" id="HFEASRN"/>
<dbReference type="OrthoDB" id="447842at2759"/>
<dbReference type="PROSITE" id="PS51462">
    <property type="entry name" value="NUDIX"/>
    <property type="match status" value="1"/>
</dbReference>
<dbReference type="GO" id="GO:0035539">
    <property type="term" value="F:8-oxo-7,8-dihydrodeoxyguanosine triphosphate pyrophosphatase activity"/>
    <property type="evidence" value="ECO:0007669"/>
    <property type="project" value="TreeGrafter"/>
</dbReference>
<proteinExistence type="predicted"/>
<feature type="domain" description="Nudix hydrolase" evidence="1">
    <location>
        <begin position="33"/>
        <end position="166"/>
    </location>
</feature>
<dbReference type="Proteomes" id="UP000054937">
    <property type="component" value="Unassembled WGS sequence"/>
</dbReference>
<dbReference type="InParanoid" id="A0A0V0QWY0"/>
<dbReference type="CDD" id="cd04678">
    <property type="entry name" value="NUDIX_MTH2_Nudt15"/>
    <property type="match status" value="1"/>
</dbReference>
<dbReference type="AlphaFoldDB" id="A0A0V0QWY0"/>
<dbReference type="SUPFAM" id="SSF55811">
    <property type="entry name" value="Nudix"/>
    <property type="match status" value="1"/>
</dbReference>
<evidence type="ECO:0000259" key="1">
    <source>
        <dbReference type="PROSITE" id="PS51462"/>
    </source>
</evidence>
<evidence type="ECO:0000313" key="3">
    <source>
        <dbReference type="Proteomes" id="UP000054937"/>
    </source>
</evidence>
<organism evidence="2 3">
    <name type="scientific">Pseudocohnilembus persalinus</name>
    <name type="common">Ciliate</name>
    <dbReference type="NCBI Taxonomy" id="266149"/>
    <lineage>
        <taxon>Eukaryota</taxon>
        <taxon>Sar</taxon>
        <taxon>Alveolata</taxon>
        <taxon>Ciliophora</taxon>
        <taxon>Intramacronucleata</taxon>
        <taxon>Oligohymenophorea</taxon>
        <taxon>Scuticociliatia</taxon>
        <taxon>Philasterida</taxon>
        <taxon>Pseudocohnilembidae</taxon>
        <taxon>Pseudocohnilembus</taxon>
    </lineage>
</organism>
<sequence length="185" mass="22066">MYNYQQGQNQNFTHYNYLENYKQPKKQGENQNRPKIGVGVIVFNKYSQNVLLSKRKDNGLFGFPGGHLEFGEDIEYCSSRELKEETNLQIDQKEFKVFKCLNVKRLNINYHYVNFFTIAQFKNAYISQKIVNLEPEKHEDWEWVSCQQMENLYKNGYLFYGLEDMVKNAFDGSCQKMYQGFTEFV</sequence>
<comment type="caution">
    <text evidence="2">The sequence shown here is derived from an EMBL/GenBank/DDBJ whole genome shotgun (WGS) entry which is preliminary data.</text>
</comment>
<keyword evidence="3" id="KW-1185">Reference proteome</keyword>
<dbReference type="EMBL" id="LDAU01000092">
    <property type="protein sequence ID" value="KRX06759.1"/>
    <property type="molecule type" value="Genomic_DNA"/>
</dbReference>
<dbReference type="InterPro" id="IPR015797">
    <property type="entry name" value="NUDIX_hydrolase-like_dom_sf"/>
</dbReference>
<keyword evidence="2" id="KW-0378">Hydrolase</keyword>
<dbReference type="InterPro" id="IPR000086">
    <property type="entry name" value="NUDIX_hydrolase_dom"/>
</dbReference>
<dbReference type="PANTHER" id="PTHR16099">
    <property type="entry name" value="8-OXO-DGTP DIPHOSPHATES NUDT15"/>
    <property type="match status" value="1"/>
</dbReference>
<dbReference type="GO" id="GO:0006203">
    <property type="term" value="P:dGTP catabolic process"/>
    <property type="evidence" value="ECO:0007669"/>
    <property type="project" value="TreeGrafter"/>
</dbReference>